<dbReference type="OrthoDB" id="3258172at2759"/>
<protein>
    <submittedName>
        <fullName evidence="1">Uncharacterized protein</fullName>
    </submittedName>
</protein>
<gene>
    <name evidence="1" type="ORF">DNF11_2634</name>
</gene>
<dbReference type="Proteomes" id="UP000269793">
    <property type="component" value="Chromosome IV"/>
</dbReference>
<reference evidence="1 2" key="1">
    <citation type="submission" date="2018-10" db="EMBL/GenBank/DDBJ databases">
        <title>Complete genome sequence of Malassezia restricta CBS 7877.</title>
        <authorList>
            <person name="Morand S.C."/>
            <person name="Bertignac M."/>
            <person name="Iltis A."/>
            <person name="Kolder I."/>
            <person name="Pirovano W."/>
            <person name="Jourdain R."/>
            <person name="Clavaud C."/>
        </authorList>
    </citation>
    <scope>NUCLEOTIDE SEQUENCE [LARGE SCALE GENOMIC DNA]</scope>
    <source>
        <strain evidence="1 2">CBS 7877</strain>
    </source>
</reference>
<dbReference type="EMBL" id="CP033151">
    <property type="protein sequence ID" value="AYO43584.1"/>
    <property type="molecule type" value="Genomic_DNA"/>
</dbReference>
<organism evidence="1 2">
    <name type="scientific">Malassezia restricta (strain ATCC 96810 / NBRC 103918 / CBS 7877)</name>
    <name type="common">Seborrheic dermatitis infection agent</name>
    <dbReference type="NCBI Taxonomy" id="425264"/>
    <lineage>
        <taxon>Eukaryota</taxon>
        <taxon>Fungi</taxon>
        <taxon>Dikarya</taxon>
        <taxon>Basidiomycota</taxon>
        <taxon>Ustilaginomycotina</taxon>
        <taxon>Malasseziomycetes</taxon>
        <taxon>Malasseziales</taxon>
        <taxon>Malasseziaceae</taxon>
        <taxon>Malassezia</taxon>
    </lineage>
</organism>
<proteinExistence type="predicted"/>
<name>A0A3G2S681_MALR7</name>
<dbReference type="AlphaFoldDB" id="A0A3G2S681"/>
<sequence>MDHAAAMPVSDLVFPGDLNKKIRTVGFCVAYNHNNAHVVLEHEHAYLLADISLLVDEGLLSLPTYSKLVCIGTLDRAHEDEIRSVDLTLDQAHRNYASSPMILRVIFAKVDDDLDLRLWASSARKIQEAFPVKTGLRNG</sequence>
<evidence type="ECO:0000313" key="1">
    <source>
        <dbReference type="EMBL" id="AYO43584.1"/>
    </source>
</evidence>
<dbReference type="VEuPathDB" id="FungiDB:DNF11_2634"/>
<evidence type="ECO:0000313" key="2">
    <source>
        <dbReference type="Proteomes" id="UP000269793"/>
    </source>
</evidence>
<accession>A0A3G2S681</accession>
<keyword evidence="2" id="KW-1185">Reference proteome</keyword>